<evidence type="ECO:0000313" key="12">
    <source>
        <dbReference type="EMBL" id="OBA28327.1"/>
    </source>
</evidence>
<organism evidence="12 13">
    <name type="scientific">Hanseniaspora valbyensis NRRL Y-1626</name>
    <dbReference type="NCBI Taxonomy" id="766949"/>
    <lineage>
        <taxon>Eukaryota</taxon>
        <taxon>Fungi</taxon>
        <taxon>Dikarya</taxon>
        <taxon>Ascomycota</taxon>
        <taxon>Saccharomycotina</taxon>
        <taxon>Saccharomycetes</taxon>
        <taxon>Saccharomycodales</taxon>
        <taxon>Saccharomycodaceae</taxon>
        <taxon>Hanseniaspora</taxon>
    </lineage>
</organism>
<dbReference type="PANTHER" id="PTHR14009:SF11">
    <property type="entry name" value="LETM1 DOMAIN-CONTAINING PROTEIN YLH47, MITOCHONDRIAL"/>
    <property type="match status" value="1"/>
</dbReference>
<dbReference type="Proteomes" id="UP000092321">
    <property type="component" value="Unassembled WGS sequence"/>
</dbReference>
<evidence type="ECO:0000256" key="8">
    <source>
        <dbReference type="SAM" id="Coils"/>
    </source>
</evidence>
<proteinExistence type="predicted"/>
<feature type="domain" description="Letm1 RBD" evidence="11">
    <location>
        <begin position="195"/>
        <end position="389"/>
    </location>
</feature>
<dbReference type="PANTHER" id="PTHR14009">
    <property type="entry name" value="LEUCINE ZIPPER-EF-HAND CONTAINING TRANSMEMBRANE PROTEIN"/>
    <property type="match status" value="1"/>
</dbReference>
<keyword evidence="13" id="KW-1185">Reference proteome</keyword>
<feature type="compositionally biased region" description="Basic and acidic residues" evidence="9">
    <location>
        <begin position="461"/>
        <end position="483"/>
    </location>
</feature>
<evidence type="ECO:0000256" key="4">
    <source>
        <dbReference type="ARBA" id="ARBA00022989"/>
    </source>
</evidence>
<evidence type="ECO:0000256" key="2">
    <source>
        <dbReference type="ARBA" id="ARBA00022692"/>
    </source>
</evidence>
<dbReference type="InterPro" id="IPR033122">
    <property type="entry name" value="LETM1-like_RBD"/>
</dbReference>
<keyword evidence="6 10" id="KW-0472">Membrane</keyword>
<sequence length="483" mass="55043">MLQRAIIIAPRRTIVSSGSKKLNLIKNNRLALIKSTPTLPLYSFRYYSSEQTPKKNNIDETQKAANPAVPTKEVKPVEVAKVSTEKDKSGNKVAKVWTAVKEGVAHFWDGTKLLALEIKISTHLLIKYSTGHELTRREMLQLKRTTTDVVRLVPFSAFVIIPFAELLLPVALKIFPNLLPSTYETSKDREKKLQGLKKTRTLVSDIITNSKSIKHFKPDDISNEQKVMFNNFYIHVRNTGKPESIGQLIKVAQLFKDDVVLDNLTRSYLVAIAKYINIKPFGTDVMLRYRIRYKMLQLKNDDLQIHYEGLSSLNSNELRMACMNRGIRTVNQSDVALRENLKIWLDLRLKEKIPSTLLLLAVAHNYGDLTTKDISLYDSLCYVLQSIPDELYHEVKVNVIKQDDDAKAKLRQLKEQQNLMVDEVEQEKSTIVKIRDDLNLDEEKKQDGAESEDAAAAPIASEKKKASIEEPESKKQIEGKVEK</sequence>
<name>A0A1B7THW0_9ASCO</name>
<evidence type="ECO:0000256" key="7">
    <source>
        <dbReference type="PROSITE-ProRule" id="PRU01094"/>
    </source>
</evidence>
<protein>
    <submittedName>
        <fullName evidence="12">LETM1-domain-containing protein</fullName>
    </submittedName>
</protein>
<dbReference type="InterPro" id="IPR044202">
    <property type="entry name" value="LETM1/MDM38-like"/>
</dbReference>
<dbReference type="OrthoDB" id="275278at2759"/>
<comment type="caution">
    <text evidence="12">The sequence shown here is derived from an EMBL/GenBank/DDBJ whole genome shotgun (WGS) entry which is preliminary data.</text>
</comment>
<dbReference type="GO" id="GO:0030003">
    <property type="term" value="P:intracellular monoatomic cation homeostasis"/>
    <property type="evidence" value="ECO:0007669"/>
    <property type="project" value="TreeGrafter"/>
</dbReference>
<evidence type="ECO:0000256" key="10">
    <source>
        <dbReference type="SAM" id="Phobius"/>
    </source>
</evidence>
<dbReference type="PROSITE" id="PS51758">
    <property type="entry name" value="LETM1_RBD"/>
    <property type="match status" value="1"/>
</dbReference>
<feature type="transmembrane region" description="Helical" evidence="10">
    <location>
        <begin position="149"/>
        <end position="172"/>
    </location>
</feature>
<comment type="subcellular location">
    <subcellularLocation>
        <location evidence="1">Mitochondrion inner membrane</location>
        <topology evidence="1">Single-pass membrane protein</topology>
    </subcellularLocation>
</comment>
<reference evidence="13" key="1">
    <citation type="journal article" date="2016" name="Proc. Natl. Acad. Sci. U.S.A.">
        <title>Comparative genomics of biotechnologically important yeasts.</title>
        <authorList>
            <person name="Riley R."/>
            <person name="Haridas S."/>
            <person name="Wolfe K.H."/>
            <person name="Lopes M.R."/>
            <person name="Hittinger C.T."/>
            <person name="Goeker M."/>
            <person name="Salamov A.A."/>
            <person name="Wisecaver J.H."/>
            <person name="Long T.M."/>
            <person name="Calvey C.H."/>
            <person name="Aerts A.L."/>
            <person name="Barry K.W."/>
            <person name="Choi C."/>
            <person name="Clum A."/>
            <person name="Coughlan A.Y."/>
            <person name="Deshpande S."/>
            <person name="Douglass A.P."/>
            <person name="Hanson S.J."/>
            <person name="Klenk H.-P."/>
            <person name="LaButti K.M."/>
            <person name="Lapidus A."/>
            <person name="Lindquist E.A."/>
            <person name="Lipzen A.M."/>
            <person name="Meier-Kolthoff J.P."/>
            <person name="Ohm R.A."/>
            <person name="Otillar R.P."/>
            <person name="Pangilinan J.L."/>
            <person name="Peng Y."/>
            <person name="Rokas A."/>
            <person name="Rosa C.A."/>
            <person name="Scheuner C."/>
            <person name="Sibirny A.A."/>
            <person name="Slot J.C."/>
            <person name="Stielow J.B."/>
            <person name="Sun H."/>
            <person name="Kurtzman C.P."/>
            <person name="Blackwell M."/>
            <person name="Grigoriev I.V."/>
            <person name="Jeffries T.W."/>
        </authorList>
    </citation>
    <scope>NUCLEOTIDE SEQUENCE [LARGE SCALE GENOMIC DNA]</scope>
    <source>
        <strain evidence="13">NRRL Y-1626</strain>
    </source>
</reference>
<keyword evidence="8" id="KW-0175">Coiled coil</keyword>
<evidence type="ECO:0000256" key="3">
    <source>
        <dbReference type="ARBA" id="ARBA00022792"/>
    </source>
</evidence>
<evidence type="ECO:0000256" key="9">
    <source>
        <dbReference type="SAM" id="MobiDB-lite"/>
    </source>
</evidence>
<evidence type="ECO:0000256" key="1">
    <source>
        <dbReference type="ARBA" id="ARBA00004434"/>
    </source>
</evidence>
<dbReference type="Pfam" id="PF07766">
    <property type="entry name" value="LETM1_RBD"/>
    <property type="match status" value="1"/>
</dbReference>
<evidence type="ECO:0000256" key="5">
    <source>
        <dbReference type="ARBA" id="ARBA00023128"/>
    </source>
</evidence>
<dbReference type="GO" id="GO:0005743">
    <property type="term" value="C:mitochondrial inner membrane"/>
    <property type="evidence" value="ECO:0007669"/>
    <property type="project" value="UniProtKB-SubCell"/>
</dbReference>
<gene>
    <name evidence="12" type="ORF">HANVADRAFT_21672</name>
</gene>
<evidence type="ECO:0000259" key="11">
    <source>
        <dbReference type="PROSITE" id="PS51758"/>
    </source>
</evidence>
<dbReference type="AlphaFoldDB" id="A0A1B7THW0"/>
<keyword evidence="5 7" id="KW-0496">Mitochondrion</keyword>
<feature type="coiled-coil region" evidence="8">
    <location>
        <begin position="396"/>
        <end position="430"/>
    </location>
</feature>
<keyword evidence="3" id="KW-0999">Mitochondrion inner membrane</keyword>
<evidence type="ECO:0000256" key="6">
    <source>
        <dbReference type="ARBA" id="ARBA00023136"/>
    </source>
</evidence>
<keyword evidence="2 10" id="KW-0812">Transmembrane</keyword>
<feature type="region of interest" description="Disordered" evidence="9">
    <location>
        <begin position="442"/>
        <end position="483"/>
    </location>
</feature>
<keyword evidence="4 10" id="KW-1133">Transmembrane helix</keyword>
<evidence type="ECO:0000313" key="13">
    <source>
        <dbReference type="Proteomes" id="UP000092321"/>
    </source>
</evidence>
<dbReference type="GO" id="GO:0043022">
    <property type="term" value="F:ribosome binding"/>
    <property type="evidence" value="ECO:0007669"/>
    <property type="project" value="InterPro"/>
</dbReference>
<accession>A0A1B7THW0</accession>
<dbReference type="EMBL" id="LXPE01000004">
    <property type="protein sequence ID" value="OBA28327.1"/>
    <property type="molecule type" value="Genomic_DNA"/>
</dbReference>